<evidence type="ECO:0000259" key="8">
    <source>
        <dbReference type="Pfam" id="PF01694"/>
    </source>
</evidence>
<dbReference type="GO" id="GO:0006508">
    <property type="term" value="P:proteolysis"/>
    <property type="evidence" value="ECO:0007669"/>
    <property type="project" value="UniProtKB-KW"/>
</dbReference>
<evidence type="ECO:0000256" key="1">
    <source>
        <dbReference type="ARBA" id="ARBA00004141"/>
    </source>
</evidence>
<evidence type="ECO:0000256" key="2">
    <source>
        <dbReference type="ARBA" id="ARBA00009045"/>
    </source>
</evidence>
<keyword evidence="6 7" id="KW-0472">Membrane</keyword>
<comment type="caution">
    <text evidence="10">The sequence shown here is derived from an EMBL/GenBank/DDBJ whole genome shotgun (WGS) entry which is preliminary data.</text>
</comment>
<evidence type="ECO:0000256" key="4">
    <source>
        <dbReference type="ARBA" id="ARBA00022801"/>
    </source>
</evidence>
<dbReference type="Pfam" id="PF01694">
    <property type="entry name" value="Rhomboid"/>
    <property type="match status" value="1"/>
</dbReference>
<comment type="similarity">
    <text evidence="2">Belongs to the peptidase S54 family.</text>
</comment>
<accession>A0A953L803</accession>
<dbReference type="PANTHER" id="PTHR43731">
    <property type="entry name" value="RHOMBOID PROTEASE"/>
    <property type="match status" value="1"/>
</dbReference>
<dbReference type="RefSeq" id="WP_222578688.1">
    <property type="nucleotide sequence ID" value="NZ_JAHVHU010000004.1"/>
</dbReference>
<evidence type="ECO:0000256" key="5">
    <source>
        <dbReference type="ARBA" id="ARBA00022989"/>
    </source>
</evidence>
<keyword evidence="4" id="KW-0378">Hydrolase</keyword>
<feature type="transmembrane region" description="Helical" evidence="7">
    <location>
        <begin position="114"/>
        <end position="133"/>
    </location>
</feature>
<feature type="transmembrane region" description="Helical" evidence="7">
    <location>
        <begin position="79"/>
        <end position="102"/>
    </location>
</feature>
<keyword evidence="3 7" id="KW-0812">Transmembrane</keyword>
<keyword evidence="10" id="KW-0645">Protease</keyword>
<evidence type="ECO:0000313" key="10">
    <source>
        <dbReference type="EMBL" id="MBY5957165.1"/>
    </source>
</evidence>
<dbReference type="Proteomes" id="UP000753961">
    <property type="component" value="Unassembled WGS sequence"/>
</dbReference>
<feature type="transmembrane region" description="Helical" evidence="7">
    <location>
        <begin position="171"/>
        <end position="191"/>
    </location>
</feature>
<gene>
    <name evidence="10" type="ORF">KUV50_03390</name>
</gene>
<proteinExistence type="inferred from homology"/>
<keyword evidence="11" id="KW-1185">Reference proteome</keyword>
<evidence type="ECO:0000256" key="6">
    <source>
        <dbReference type="ARBA" id="ARBA00023136"/>
    </source>
</evidence>
<feature type="transmembrane region" description="Helical" evidence="7">
    <location>
        <begin position="20"/>
        <end position="43"/>
    </location>
</feature>
<evidence type="ECO:0000256" key="3">
    <source>
        <dbReference type="ARBA" id="ARBA00022692"/>
    </source>
</evidence>
<dbReference type="PANTHER" id="PTHR43731:SF14">
    <property type="entry name" value="PRESENILIN-ASSOCIATED RHOMBOID-LIKE PROTEIN, MITOCHONDRIAL"/>
    <property type="match status" value="1"/>
</dbReference>
<dbReference type="InterPro" id="IPR046483">
    <property type="entry name" value="DUF6576"/>
</dbReference>
<feature type="transmembrane region" description="Helical" evidence="7">
    <location>
        <begin position="197"/>
        <end position="215"/>
    </location>
</feature>
<comment type="subcellular location">
    <subcellularLocation>
        <location evidence="1">Membrane</location>
        <topology evidence="1">Multi-pass membrane protein</topology>
    </subcellularLocation>
</comment>
<feature type="domain" description="DUF6576" evidence="9">
    <location>
        <begin position="248"/>
        <end position="287"/>
    </location>
</feature>
<name>A0A953L803_9BACT</name>
<dbReference type="InterPro" id="IPR022764">
    <property type="entry name" value="Peptidase_S54_rhomboid_dom"/>
</dbReference>
<organism evidence="10 11">
    <name type="scientific">Membranihabitans marinus</name>
    <dbReference type="NCBI Taxonomy" id="1227546"/>
    <lineage>
        <taxon>Bacteria</taxon>
        <taxon>Pseudomonadati</taxon>
        <taxon>Bacteroidota</taxon>
        <taxon>Saprospiria</taxon>
        <taxon>Saprospirales</taxon>
        <taxon>Saprospiraceae</taxon>
        <taxon>Membranihabitans</taxon>
    </lineage>
</organism>
<dbReference type="InterPro" id="IPR035952">
    <property type="entry name" value="Rhomboid-like_sf"/>
</dbReference>
<protein>
    <submittedName>
        <fullName evidence="10">Rhomboid family intramembrane serine protease</fullName>
    </submittedName>
</protein>
<dbReference type="AlphaFoldDB" id="A0A953L803"/>
<sequence length="287" mass="32835">MFDSIKKDLEQQFRYGGMTIRLVLINLGVFVGIMMIRLILFIVNGGQVPGFFHTLTDGLSIANSWKLILFRPWTLVTHMFLHLSFFHILINMLYLYWFGWVLENLVGERKVLNTYVLSGLSGAVLFFIFSGFLYEGTTYALGASAAVMGIAVAAATMAPDHEFHLLFIGRVKLKFLVLGLVLLDFIMIPAMSNSGGHIAHLGGAFMGFFYIRLLYQGIDLGDINFRPRMKRPKFDVYVNKEKKNSTMNRRPMDKQDQIDRILEKIKISGYENLTQEEKDFLYEASKK</sequence>
<reference evidence="10" key="1">
    <citation type="submission" date="2021-06" db="EMBL/GenBank/DDBJ databases">
        <title>44 bacteria genomes isolated from Dapeng, Shenzhen.</title>
        <authorList>
            <person name="Zheng W."/>
            <person name="Yu S."/>
            <person name="Huang Y."/>
        </authorList>
    </citation>
    <scope>NUCLEOTIDE SEQUENCE</scope>
    <source>
        <strain evidence="10">DP5N28-2</strain>
    </source>
</reference>
<evidence type="ECO:0000259" key="9">
    <source>
        <dbReference type="Pfam" id="PF20216"/>
    </source>
</evidence>
<dbReference type="EMBL" id="JAHVHU010000004">
    <property type="protein sequence ID" value="MBY5957165.1"/>
    <property type="molecule type" value="Genomic_DNA"/>
</dbReference>
<dbReference type="Gene3D" id="1.20.1540.10">
    <property type="entry name" value="Rhomboid-like"/>
    <property type="match status" value="1"/>
</dbReference>
<evidence type="ECO:0000256" key="7">
    <source>
        <dbReference type="SAM" id="Phobius"/>
    </source>
</evidence>
<dbReference type="InterPro" id="IPR050925">
    <property type="entry name" value="Rhomboid_protease_S54"/>
</dbReference>
<evidence type="ECO:0000313" key="11">
    <source>
        <dbReference type="Proteomes" id="UP000753961"/>
    </source>
</evidence>
<dbReference type="GO" id="GO:0016020">
    <property type="term" value="C:membrane"/>
    <property type="evidence" value="ECO:0007669"/>
    <property type="project" value="UniProtKB-SubCell"/>
</dbReference>
<feature type="domain" description="Peptidase S54 rhomboid" evidence="8">
    <location>
        <begin position="72"/>
        <end position="215"/>
    </location>
</feature>
<dbReference type="SUPFAM" id="SSF144091">
    <property type="entry name" value="Rhomboid-like"/>
    <property type="match status" value="1"/>
</dbReference>
<dbReference type="GO" id="GO:0004252">
    <property type="term" value="F:serine-type endopeptidase activity"/>
    <property type="evidence" value="ECO:0007669"/>
    <property type="project" value="InterPro"/>
</dbReference>
<keyword evidence="5 7" id="KW-1133">Transmembrane helix</keyword>
<dbReference type="Pfam" id="PF20216">
    <property type="entry name" value="DUF6576"/>
    <property type="match status" value="1"/>
</dbReference>
<feature type="transmembrane region" description="Helical" evidence="7">
    <location>
        <begin position="139"/>
        <end position="159"/>
    </location>
</feature>